<evidence type="ECO:0000313" key="5">
    <source>
        <dbReference type="EMBL" id="KRM08611.1"/>
    </source>
</evidence>
<dbReference type="SMART" id="SM00342">
    <property type="entry name" value="HTH_ARAC"/>
    <property type="match status" value="1"/>
</dbReference>
<name>A0A0R1VZV1_9LACO</name>
<dbReference type="STRING" id="1423735.FC15_GL000346"/>
<dbReference type="Gene3D" id="1.10.10.60">
    <property type="entry name" value="Homeodomain-like"/>
    <property type="match status" value="2"/>
</dbReference>
<dbReference type="PATRIC" id="fig|1423735.3.peg.355"/>
<dbReference type="InterPro" id="IPR018060">
    <property type="entry name" value="HTH_AraC"/>
</dbReference>
<evidence type="ECO:0000259" key="4">
    <source>
        <dbReference type="PROSITE" id="PS01124"/>
    </source>
</evidence>
<dbReference type="InterPro" id="IPR009057">
    <property type="entry name" value="Homeodomain-like_sf"/>
</dbReference>
<keyword evidence="6" id="KW-1185">Reference proteome</keyword>
<dbReference type="SUPFAM" id="SSF46689">
    <property type="entry name" value="Homeodomain-like"/>
    <property type="match status" value="2"/>
</dbReference>
<dbReference type="Pfam" id="PF02311">
    <property type="entry name" value="AraC_binding"/>
    <property type="match status" value="1"/>
</dbReference>
<sequence>MNQSYLRIPLKKPVRYLQSGQFIAEIGWQHHAMTHGDDTEIILVTSGQICLTVADQHLMLGEGDVLTVFPYETIQGAMPTLEPSQFIWLHLISRDQQSKVSTHGTPAEMTAILPRTFHLQQGEKVMIAAQQLLDVAHGNYYSPVAADYAESMLLVELANNYWQQQHAVNDQQNIVNQVKEWIRIQMGQDLKVVEVAAHFSINADYLTRLFKSATGMTVKAYMNAVKLDYAKYLLLTTSLSIVEVSEQSFFADPKYFMRLFKQKMHLTPSDYRHAYTHTFLNNQQVDPGVDVRQLLERVEGQK</sequence>
<evidence type="ECO:0000256" key="3">
    <source>
        <dbReference type="ARBA" id="ARBA00023163"/>
    </source>
</evidence>
<dbReference type="PANTHER" id="PTHR43280">
    <property type="entry name" value="ARAC-FAMILY TRANSCRIPTIONAL REGULATOR"/>
    <property type="match status" value="1"/>
</dbReference>
<dbReference type="InterPro" id="IPR037923">
    <property type="entry name" value="HTH-like"/>
</dbReference>
<dbReference type="GO" id="GO:0003700">
    <property type="term" value="F:DNA-binding transcription factor activity"/>
    <property type="evidence" value="ECO:0007669"/>
    <property type="project" value="InterPro"/>
</dbReference>
<dbReference type="PROSITE" id="PS01124">
    <property type="entry name" value="HTH_ARAC_FAMILY_2"/>
    <property type="match status" value="1"/>
</dbReference>
<proteinExistence type="predicted"/>
<comment type="caution">
    <text evidence="5">The sequence shown here is derived from an EMBL/GenBank/DDBJ whole genome shotgun (WGS) entry which is preliminary data.</text>
</comment>
<feature type="domain" description="HTH araC/xylS-type" evidence="4">
    <location>
        <begin position="176"/>
        <end position="274"/>
    </location>
</feature>
<evidence type="ECO:0000313" key="6">
    <source>
        <dbReference type="Proteomes" id="UP000051315"/>
    </source>
</evidence>
<dbReference type="Pfam" id="PF12833">
    <property type="entry name" value="HTH_18"/>
    <property type="match status" value="1"/>
</dbReference>
<gene>
    <name evidence="5" type="ORF">FC15_GL000346</name>
</gene>
<accession>A0A0R1VZV1</accession>
<dbReference type="OrthoDB" id="192171at2"/>
<dbReference type="GO" id="GO:0043565">
    <property type="term" value="F:sequence-specific DNA binding"/>
    <property type="evidence" value="ECO:0007669"/>
    <property type="project" value="InterPro"/>
</dbReference>
<protein>
    <submittedName>
        <fullName evidence="5">Transcriptional regulator, AraC family</fullName>
    </submittedName>
</protein>
<reference evidence="5 6" key="1">
    <citation type="journal article" date="2015" name="Genome Announc.">
        <title>Expanding the biotechnology potential of lactobacilli through comparative genomics of 213 strains and associated genera.</title>
        <authorList>
            <person name="Sun Z."/>
            <person name="Harris H.M."/>
            <person name="McCann A."/>
            <person name="Guo C."/>
            <person name="Argimon S."/>
            <person name="Zhang W."/>
            <person name="Yang X."/>
            <person name="Jeffery I.B."/>
            <person name="Cooney J.C."/>
            <person name="Kagawa T.F."/>
            <person name="Liu W."/>
            <person name="Song Y."/>
            <person name="Salvetti E."/>
            <person name="Wrobel A."/>
            <person name="Rasinkangas P."/>
            <person name="Parkhill J."/>
            <person name="Rea M.C."/>
            <person name="O'Sullivan O."/>
            <person name="Ritari J."/>
            <person name="Douillard F.P."/>
            <person name="Paul Ross R."/>
            <person name="Yang R."/>
            <person name="Briner A.E."/>
            <person name="Felis G.E."/>
            <person name="de Vos W.M."/>
            <person name="Barrangou R."/>
            <person name="Klaenhammer T.R."/>
            <person name="Caufield P.W."/>
            <person name="Cui Y."/>
            <person name="Zhang H."/>
            <person name="O'Toole P.W."/>
        </authorList>
    </citation>
    <scope>NUCLEOTIDE SEQUENCE [LARGE SCALE GENOMIC DNA]</scope>
    <source>
        <strain evidence="5 6">DSM 17758</strain>
    </source>
</reference>
<keyword evidence="2" id="KW-0238">DNA-binding</keyword>
<keyword evidence="3" id="KW-0804">Transcription</keyword>
<organism evidence="5 6">
    <name type="scientific">Lapidilactobacillus concavus DSM 17758</name>
    <dbReference type="NCBI Taxonomy" id="1423735"/>
    <lineage>
        <taxon>Bacteria</taxon>
        <taxon>Bacillati</taxon>
        <taxon>Bacillota</taxon>
        <taxon>Bacilli</taxon>
        <taxon>Lactobacillales</taxon>
        <taxon>Lactobacillaceae</taxon>
        <taxon>Lapidilactobacillus</taxon>
    </lineage>
</organism>
<dbReference type="CDD" id="cd02208">
    <property type="entry name" value="cupin_RmlC-like"/>
    <property type="match status" value="1"/>
</dbReference>
<dbReference type="PANTHER" id="PTHR43280:SF2">
    <property type="entry name" value="HTH-TYPE TRANSCRIPTIONAL REGULATOR EXSA"/>
    <property type="match status" value="1"/>
</dbReference>
<evidence type="ECO:0000256" key="1">
    <source>
        <dbReference type="ARBA" id="ARBA00023015"/>
    </source>
</evidence>
<dbReference type="RefSeq" id="WP_057825234.1">
    <property type="nucleotide sequence ID" value="NZ_AZFX01000080.1"/>
</dbReference>
<keyword evidence="1" id="KW-0805">Transcription regulation</keyword>
<dbReference type="InterPro" id="IPR003313">
    <property type="entry name" value="AraC-bd"/>
</dbReference>
<dbReference type="EMBL" id="AZFX01000080">
    <property type="protein sequence ID" value="KRM08611.1"/>
    <property type="molecule type" value="Genomic_DNA"/>
</dbReference>
<dbReference type="Proteomes" id="UP000051315">
    <property type="component" value="Unassembled WGS sequence"/>
</dbReference>
<evidence type="ECO:0000256" key="2">
    <source>
        <dbReference type="ARBA" id="ARBA00023125"/>
    </source>
</evidence>
<dbReference type="AlphaFoldDB" id="A0A0R1VZV1"/>
<dbReference type="SUPFAM" id="SSF51215">
    <property type="entry name" value="Regulatory protein AraC"/>
    <property type="match status" value="1"/>
</dbReference>